<evidence type="ECO:0000313" key="2">
    <source>
        <dbReference type="EMBL" id="AGS06793.1"/>
    </source>
</evidence>
<accession>S5RPI5</accession>
<keyword evidence="3" id="KW-1185">Reference proteome</keyword>
<dbReference type="Proteomes" id="UP000015216">
    <property type="component" value="Chromosome"/>
</dbReference>
<dbReference type="HOGENOM" id="CLU_2988114_0_0_4"/>
<dbReference type="EMBL" id="CP003468">
    <property type="protein sequence ID" value="AGS06793.1"/>
    <property type="molecule type" value="Genomic_DNA"/>
</dbReference>
<evidence type="ECO:0000313" key="3">
    <source>
        <dbReference type="Proteomes" id="UP000015216"/>
    </source>
</evidence>
<evidence type="ECO:0000256" key="1">
    <source>
        <dbReference type="SAM" id="Phobius"/>
    </source>
</evidence>
<feature type="transmembrane region" description="Helical" evidence="1">
    <location>
        <begin position="12"/>
        <end position="34"/>
    </location>
</feature>
<name>S5RPI5_9PROT</name>
<proteinExistence type="predicted"/>
<keyword evidence="1" id="KW-1133">Transmembrane helix</keyword>
<dbReference type="AlphaFoldDB" id="S5RPI5"/>
<gene>
    <name evidence="2" type="ORF">SSDC_00495</name>
</gene>
<dbReference type="KEGG" id="ssdc:SSDC_00495"/>
<sequence length="57" mass="7049">MLKNFNFVESTKYLLIFIAIIIIFLLNIFLLRVVKRTNIFLQKFLSFFYLKKKKMFH</sequence>
<keyword evidence="1" id="KW-0812">Transmembrane</keyword>
<protein>
    <submittedName>
        <fullName evidence="2">Uncharacterized protein</fullName>
    </submittedName>
</protein>
<reference evidence="2 3" key="1">
    <citation type="journal article" date="2013" name="Curr. Biol.">
        <title>Defensive bacteriome symbiont with a drastically reduced genome.</title>
        <authorList>
            <person name="Nakabachi A."/>
            <person name="Ueoka R."/>
            <person name="Oshima K."/>
            <person name="Teta R."/>
            <person name="Mangoni A."/>
            <person name="Gurgui M."/>
            <person name="Oldham N.J."/>
            <person name="van Echten-Deckert G."/>
            <person name="Okamura K."/>
            <person name="Yamamoto K."/>
            <person name="Inoue H."/>
            <person name="Ohkuma M."/>
            <person name="Hongoh Y."/>
            <person name="Miyagishima S.Y."/>
            <person name="Hattori M."/>
            <person name="Piel J."/>
            <person name="Fukatsu T."/>
        </authorList>
    </citation>
    <scope>NUCLEOTIDE SEQUENCE [LARGE SCALE GENOMIC DNA]</scope>
    <source>
        <strain evidence="2 3">DC</strain>
    </source>
</reference>
<dbReference type="STRING" id="669502.SSDC_00495"/>
<keyword evidence="1" id="KW-0472">Membrane</keyword>
<organism evidence="2 3">
    <name type="scientific">Candidatus Profftella armatura</name>
    <dbReference type="NCBI Taxonomy" id="669502"/>
    <lineage>
        <taxon>Bacteria</taxon>
        <taxon>Pseudomonadati</taxon>
        <taxon>Pseudomonadota</taxon>
        <taxon>Betaproteobacteria</taxon>
        <taxon>Candidatus Profftella</taxon>
    </lineage>
</organism>